<evidence type="ECO:0000313" key="3">
    <source>
        <dbReference type="Proteomes" id="UP001556367"/>
    </source>
</evidence>
<protein>
    <recommendedName>
        <fullName evidence="1">BTB domain-containing protein</fullName>
    </recommendedName>
</protein>
<dbReference type="InterPro" id="IPR011333">
    <property type="entry name" value="SKP1/BTB/POZ_sf"/>
</dbReference>
<dbReference type="CDD" id="cd18186">
    <property type="entry name" value="BTB_POZ_ZBTB_KLHL-like"/>
    <property type="match status" value="1"/>
</dbReference>
<accession>A0ABR3JY64</accession>
<dbReference type="Gene3D" id="3.30.710.10">
    <property type="entry name" value="Potassium Channel Kv1.1, Chain A"/>
    <property type="match status" value="1"/>
</dbReference>
<feature type="domain" description="BTB" evidence="1">
    <location>
        <begin position="50"/>
        <end position="102"/>
    </location>
</feature>
<gene>
    <name evidence="2" type="ORF">HGRIS_011722</name>
</gene>
<dbReference type="Proteomes" id="UP001556367">
    <property type="component" value="Unassembled WGS sequence"/>
</dbReference>
<organism evidence="2 3">
    <name type="scientific">Hohenbuehelia grisea</name>
    <dbReference type="NCBI Taxonomy" id="104357"/>
    <lineage>
        <taxon>Eukaryota</taxon>
        <taxon>Fungi</taxon>
        <taxon>Dikarya</taxon>
        <taxon>Basidiomycota</taxon>
        <taxon>Agaricomycotina</taxon>
        <taxon>Agaricomycetes</taxon>
        <taxon>Agaricomycetidae</taxon>
        <taxon>Agaricales</taxon>
        <taxon>Pleurotineae</taxon>
        <taxon>Pleurotaceae</taxon>
        <taxon>Hohenbuehelia</taxon>
    </lineage>
</organism>
<dbReference type="SUPFAM" id="SSF54695">
    <property type="entry name" value="POZ domain"/>
    <property type="match status" value="1"/>
</dbReference>
<evidence type="ECO:0000313" key="2">
    <source>
        <dbReference type="EMBL" id="KAL0960077.1"/>
    </source>
</evidence>
<comment type="caution">
    <text evidence="2">The sequence shown here is derived from an EMBL/GenBank/DDBJ whole genome shotgun (WGS) entry which is preliminary data.</text>
</comment>
<dbReference type="InterPro" id="IPR000210">
    <property type="entry name" value="BTB/POZ_dom"/>
</dbReference>
<keyword evidence="3" id="KW-1185">Reference proteome</keyword>
<reference evidence="3" key="1">
    <citation type="submission" date="2024-06" db="EMBL/GenBank/DDBJ databases">
        <title>Multi-omics analyses provide insights into the biosynthesis of the anticancer antibiotic pleurotin in Hohenbuehelia grisea.</title>
        <authorList>
            <person name="Weaver J.A."/>
            <person name="Alberti F."/>
        </authorList>
    </citation>
    <scope>NUCLEOTIDE SEQUENCE [LARGE SCALE GENOMIC DNA]</scope>
    <source>
        <strain evidence="3">T-177</strain>
    </source>
</reference>
<evidence type="ECO:0000259" key="1">
    <source>
        <dbReference type="PROSITE" id="PS50097"/>
    </source>
</evidence>
<dbReference type="Pfam" id="PF00651">
    <property type="entry name" value="BTB"/>
    <property type="match status" value="1"/>
</dbReference>
<dbReference type="EMBL" id="JASNQZ010000002">
    <property type="protein sequence ID" value="KAL0960077.1"/>
    <property type="molecule type" value="Genomic_DNA"/>
</dbReference>
<proteinExistence type="predicted"/>
<name>A0ABR3JY64_9AGAR</name>
<dbReference type="PROSITE" id="PS50097">
    <property type="entry name" value="BTB"/>
    <property type="match status" value="1"/>
</dbReference>
<sequence>MPLEFEILQRQTDTGPSELRVDPTLWFAGGTVVFAAPVDISSGSADLIHFKVHRDILCMHSPIFQDMFSVPTPAQNEEMDGVPFVLLPDNGPDVQSFLRFIYIPTYEPRGLFEADYALKMAGALKLAMKYEAVEFAKHILDHLKEMWPADIKSWDRRYAVIKEAFDKEINEAWEAGFTGEPDDPMPEFINLRPDTVIAMIWGARCEDLAEFRSVLAIAYYDLACHPLRFTDALHEYLSTRDLQRVIRGRQNSLDKLLELIKIDSASAGMVTHRAATNVRCNDADCKIGRDIFWNHFWSGLCRSSDYVEFLADAKRRMETTRDGPKSCWSCACGIKAALEYARSELFSLLSELYLDM</sequence>